<organism evidence="1 2">
    <name type="scientific">Bacillus phage SerPounce</name>
    <dbReference type="NCBI Taxonomy" id="1983413"/>
    <lineage>
        <taxon>Viruses</taxon>
        <taxon>Duplodnaviria</taxon>
        <taxon>Heunggongvirae</taxon>
        <taxon>Uroviricota</taxon>
        <taxon>Caudoviricetes</taxon>
        <taxon>Salasmaviridae</taxon>
        <taxon>Northropvirinae</taxon>
        <taxon>Claudivirus</taxon>
        <taxon>Claudivirus serpounce</taxon>
    </lineage>
</organism>
<protein>
    <submittedName>
        <fullName evidence="1">Uncharacterized protein</fullName>
    </submittedName>
</protein>
<dbReference type="EMBL" id="KY947509">
    <property type="protein sequence ID" value="ARQ95552.1"/>
    <property type="molecule type" value="Genomic_DNA"/>
</dbReference>
<evidence type="ECO:0000313" key="1">
    <source>
        <dbReference type="EMBL" id="ARQ95552.1"/>
    </source>
</evidence>
<proteinExistence type="predicted"/>
<dbReference type="Proteomes" id="UP000221286">
    <property type="component" value="Segment"/>
</dbReference>
<keyword evidence="2" id="KW-1185">Reference proteome</keyword>
<sequence>MKPFEIQNKYHKLSVIERVKRDLRALVMYELEDADEEGFNISSKAYKDLFGKDATEGFWEEKREYLDKINEKRKSYVKNSNYFN</sequence>
<accession>A0A1X9SHE0</accession>
<evidence type="ECO:0000313" key="2">
    <source>
        <dbReference type="Proteomes" id="UP000221286"/>
    </source>
</evidence>
<reference evidence="2" key="1">
    <citation type="submission" date="2017-04" db="EMBL/GenBank/DDBJ databases">
        <authorList>
            <person name="Abille Z."/>
            <person name="Afsharjavan R."/>
            <person name="Alms C.E."/>
            <person name="Anil A."/>
            <person name="Azuma E.A."/>
            <person name="Boateng D."/>
            <person name="Bowden K.V."/>
            <person name="Bui Q."/>
            <person name="Callaghan K.D."/>
            <person name="Canova P.N."/>
            <person name="Carter A.-G.V."/>
            <person name="Carty B."/>
            <person name="Choudhary A."/>
            <person name="Chugh K."/>
            <person name="Clark C.B."/>
            <person name="Clark J."/>
            <person name="Cortez R."/>
            <person name="Dalwadi R.M."/>
            <person name="Daou G."/>
            <person name="Das M."/>
            <person name="Dasari S."/>
            <person name="Davis E.H."/>
            <person name="Defreitas N."/>
            <person name="Demirji J."/>
            <person name="Endres C."/>
            <person name="Fakhar S."/>
            <person name="Feeley N."/>
            <person name="Flores D.C."/>
            <person name="Fowler A.R."/>
            <person name="George T."/>
            <person name="Greis H.L."/>
            <person name="Groleau D.L."/>
            <person name="Gulati J.K."/>
            <person name="Guzman W."/>
            <person name="Hallworth A.N."/>
            <person name="Hariri A."/>
            <person name="Haya V.N."/>
            <person name="Hoffman A.K."/>
            <person name="Horne B."/>
            <person name="Howard T."/>
            <person name="Iglesia A.J."/>
            <person name="Ijezie O.D."/>
            <person name="Incognito N.A."/>
            <person name="Inen J.A."/>
            <person name="Jaiswal A."/>
            <person name="Jezek R.A."/>
            <person name="Kawa A.C."/>
            <person name="Khan F."/>
            <person name="Khin A.C."/>
            <person name="Knapo J."/>
            <person name="Kong A.S."/>
            <person name="Le B.Q."/>
            <person name="Le Q.M."/>
            <person name="Le T.-H.M."/>
            <person name="Lee M."/>
            <person name="Lockwood J.L."/>
            <person name="Loto-Rojas G.S."/>
            <person name="Mantzavinos A."/>
            <person name="Martinez D.R."/>
            <person name="Meadows A.R."/>
            <person name="Mehr S."/>
            <person name="Mellon M.N."/>
            <person name="Memon S."/>
            <person name="Miller B."/>
            <person name="Min S."/>
            <person name="Mitchell L.M."/>
            <person name="Mohamed I.R."/>
            <person name="Mohammed F.O."/>
            <person name="More S."/>
            <person name="Muntaha S."/>
            <person name="Nadeem I."/>
            <person name="Ndjeumen-Njinguet A.S."/>
            <person name="Ng P."/>
            <person name="Ngu V.E."/>
            <person name="Nguyen B.N."/>
            <person name="OHern C.T."/>
            <person name="Oboh U.S."/>
            <person name="Pagano C.W."/>
            <person name="Panakal P.R."/>
            <person name="Park D.A."/>
            <person name="Parsana D."/>
            <person name="Patel P."/>
            <person name="Patel V.S."/>
            <person name="Patwardhan V.M."/>
            <person name="Pawar S.D."/>
            <person name="Payne V.R."/>
            <person name="Petricel I.M."/>
            <person name="Phillips C."/>
            <person name="Puglisi K.M."/>
            <person name="Ramaprasad G."/>
            <person name="Raza A.S."/>
            <person name="Rivera-Oven A.G."/>
            <person name="Robins E."/>
            <person name="Roeun D.C."/>
            <person name="Rostovtseva N."/>
            <person name="Sadat M."/>
            <person name="Seas A."/>
            <person name="So E.J."/>
            <person name="Sogbesan C."/>
            <person name="Strumsky L.A."/>
            <person name="Sun J.L."/>
            <person name="Sutherland H.J."/>
            <person name="Tchakounte I."/>
            <person name="Tewell J.R."/>
            <person name="Thapa D.J."/>
            <person name="Tkach Y."/>
            <person name="Tran C.D."/>
            <person name="Tran V."/>
            <person name="Vithayathil T."/>
            <person name="Vivekanandan A."/>
            <person name="Wang S.R."/>
            <person name="White E."/>
            <person name="Yang A.L."/>
            <person name="Ye D.T."/>
            <person name="Yirenkyi M."/>
            <person name="Zarb J.S."/>
            <person name="Zhang S."/>
            <person name="Zhou M.T."/>
            <person name="Cao A."/>
            <person name="Nguyen K.M."/>
            <person name="Patel K."/>
            <person name="Patel P."/>
            <person name="Pennington E."/>
            <person name="Sendze O."/>
            <person name="Zahangir S."/>
            <person name="Correa-Mendez M."/>
            <person name="Fabian M.F."/>
            <person name="Liu S."/>
            <person name="Jethmalani Y."/>
            <person name="Nunn R."/>
            <person name="Prakash A."/>
            <person name="Louise T."/>
            <person name="Johnson A."/>
            <person name="Erill I."/>
            <person name="Caruso S.M."/>
        </authorList>
    </citation>
    <scope>NUCLEOTIDE SEQUENCE [LARGE SCALE GENOMIC DNA]</scope>
</reference>
<name>A0A1X9SHE0_9CAUD</name>
<gene>
    <name evidence="1" type="ORF">SERPOUNCE_17</name>
</gene>